<evidence type="ECO:0000259" key="3">
    <source>
        <dbReference type="Pfam" id="PF01321"/>
    </source>
</evidence>
<reference evidence="4" key="1">
    <citation type="submission" date="2019-03" db="EMBL/GenBank/DDBJ databases">
        <title>Afifella sp. nov., isolated from activated sludge.</title>
        <authorList>
            <person name="Li Q."/>
            <person name="Liu Y."/>
        </authorList>
    </citation>
    <scope>NUCLEOTIDE SEQUENCE</scope>
    <source>
        <strain evidence="4">L72</strain>
    </source>
</reference>
<feature type="compositionally biased region" description="Low complexity" evidence="1">
    <location>
        <begin position="34"/>
        <end position="44"/>
    </location>
</feature>
<dbReference type="InterPro" id="IPR000994">
    <property type="entry name" value="Pept_M24"/>
</dbReference>
<evidence type="ECO:0000259" key="2">
    <source>
        <dbReference type="Pfam" id="PF00557"/>
    </source>
</evidence>
<dbReference type="PANTHER" id="PTHR46112">
    <property type="entry name" value="AMINOPEPTIDASE"/>
    <property type="match status" value="1"/>
</dbReference>
<dbReference type="InterPro" id="IPR050659">
    <property type="entry name" value="Peptidase_M24B"/>
</dbReference>
<accession>A0A964T924</accession>
<dbReference type="InterPro" id="IPR000587">
    <property type="entry name" value="Creatinase_N"/>
</dbReference>
<dbReference type="CDD" id="cd01066">
    <property type="entry name" value="APP_MetAP"/>
    <property type="match status" value="1"/>
</dbReference>
<feature type="region of interest" description="Disordered" evidence="1">
    <location>
        <begin position="1"/>
        <end position="58"/>
    </location>
</feature>
<protein>
    <submittedName>
        <fullName evidence="4">M24 family metallopeptidase</fullName>
    </submittedName>
</protein>
<dbReference type="EMBL" id="SPKJ01000150">
    <property type="protein sequence ID" value="MYZ50320.1"/>
    <property type="molecule type" value="Genomic_DNA"/>
</dbReference>
<dbReference type="Gene3D" id="3.40.350.10">
    <property type="entry name" value="Creatinase/prolidase N-terminal domain"/>
    <property type="match status" value="1"/>
</dbReference>
<organism evidence="4 5">
    <name type="scientific">Propylenella binzhouense</name>
    <dbReference type="NCBI Taxonomy" id="2555902"/>
    <lineage>
        <taxon>Bacteria</taxon>
        <taxon>Pseudomonadati</taxon>
        <taxon>Pseudomonadota</taxon>
        <taxon>Alphaproteobacteria</taxon>
        <taxon>Hyphomicrobiales</taxon>
        <taxon>Propylenellaceae</taxon>
        <taxon>Propylenella</taxon>
    </lineage>
</organism>
<feature type="compositionally biased region" description="Polar residues" evidence="1">
    <location>
        <begin position="45"/>
        <end position="56"/>
    </location>
</feature>
<sequence length="479" mass="52670">MSRSATSRRRPSRATSSSSTIRSPGRPSPRPAARPKSTAARSSAMNVATPSASSPRSWEEIRHRLDHGPVFNGMRGTPYYREAVYEHFSPAEYRRRHAALRAKMQELALDVVICPGGPSHWSFGGGMTWLSGHWEWHALANYVVFPREGEPTLVYSMGGTHCEAVRRETAGALSDVRSSRNGQFGRVMAERIRELGCEKGRIGLLEVDPRHGDYLPVNQYNALKEALPEAELVFTKGIMHELLSVHSEEELDCVRHAGRLCTAAMEAIAARARPGVTEYQLRAAAGAAILEGNGDIDFLIIGSTPMADPAQVFGNPRPSSRRLEPGDIILMELAAGYRGFSAQIGQPICLGEPPAELRRFWDEIARPGYERMIAAIGPGKPVDGLRIAGQFFREKGVQSRPIHVHGIDFVSDGPHVFQDHIDVEPFEEIMKPGMVLMPEPNPITADGMLGMFVGHTFIVTATGKECVDDWPLELTIVQP</sequence>
<evidence type="ECO:0000313" key="5">
    <source>
        <dbReference type="Proteomes" id="UP000773614"/>
    </source>
</evidence>
<keyword evidence="5" id="KW-1185">Reference proteome</keyword>
<dbReference type="Pfam" id="PF00557">
    <property type="entry name" value="Peptidase_M24"/>
    <property type="match status" value="1"/>
</dbReference>
<evidence type="ECO:0000256" key="1">
    <source>
        <dbReference type="SAM" id="MobiDB-lite"/>
    </source>
</evidence>
<gene>
    <name evidence="4" type="ORF">E4O86_21655</name>
</gene>
<feature type="compositionally biased region" description="Low complexity" evidence="1">
    <location>
        <begin position="13"/>
        <end position="25"/>
    </location>
</feature>
<name>A0A964T924_9HYPH</name>
<feature type="domain" description="Peptidase M24" evidence="2">
    <location>
        <begin position="253"/>
        <end position="461"/>
    </location>
</feature>
<dbReference type="PANTHER" id="PTHR46112:SF2">
    <property type="entry name" value="XAA-PRO AMINOPEPTIDASE P-RELATED"/>
    <property type="match status" value="1"/>
</dbReference>
<dbReference type="Proteomes" id="UP000773614">
    <property type="component" value="Unassembled WGS sequence"/>
</dbReference>
<dbReference type="InterPro" id="IPR036005">
    <property type="entry name" value="Creatinase/aminopeptidase-like"/>
</dbReference>
<dbReference type="SUPFAM" id="SSF55920">
    <property type="entry name" value="Creatinase/aminopeptidase"/>
    <property type="match status" value="1"/>
</dbReference>
<dbReference type="Gene3D" id="3.90.230.10">
    <property type="entry name" value="Creatinase/methionine aminopeptidase superfamily"/>
    <property type="match status" value="1"/>
</dbReference>
<feature type="domain" description="Creatinase N-terminal" evidence="3">
    <location>
        <begin position="96"/>
        <end position="241"/>
    </location>
</feature>
<dbReference type="SUPFAM" id="SSF53092">
    <property type="entry name" value="Creatinase/prolidase N-terminal domain"/>
    <property type="match status" value="1"/>
</dbReference>
<dbReference type="AlphaFoldDB" id="A0A964T924"/>
<feature type="compositionally biased region" description="Basic residues" evidence="1">
    <location>
        <begin position="1"/>
        <end position="12"/>
    </location>
</feature>
<dbReference type="Pfam" id="PF01321">
    <property type="entry name" value="Creatinase_N"/>
    <property type="match status" value="1"/>
</dbReference>
<proteinExistence type="predicted"/>
<comment type="caution">
    <text evidence="4">The sequence shown here is derived from an EMBL/GenBank/DDBJ whole genome shotgun (WGS) entry which is preliminary data.</text>
</comment>
<dbReference type="InterPro" id="IPR029149">
    <property type="entry name" value="Creatin/AminoP/Spt16_N"/>
</dbReference>
<evidence type="ECO:0000313" key="4">
    <source>
        <dbReference type="EMBL" id="MYZ50320.1"/>
    </source>
</evidence>